<sequence>MYSAITVGNVLNPTAPSLHSSTIVILVTFHPFILLKPSPTHQPNNISLIMTEKEPSAVLHRDTRFIPKKAIGGEGSYLFLEDGTKFLDSTGGAAVSCLGHGHKKVQQAIIDQTNRISYCHTSFFGTDVSEELARFLVDSTGGKLSKVYMVSSGSEAVEAALKLARQYYLELSTPQPQRTRFIARKPSYHGITLGALSAGGHALRRQPFEPLLSANTSHVSPCYAYRGKKEGESNDDYVVRLAEELDVEFQRVGPENVCAFIAEPVVGAALGAVPAVPGYFKAMKAVCERYGALLILDEVMSGMGRCGTLHAWEQEGVVPDLQTIGKGLGGGYAPVSGLLISEKIVQTLDRGTGVFRHGQTYQGHPISCAAALAVQKVIQEEGLLENVRDMGSYLESQLRGRLGSHPYVGDIRGKGLFWGIEFVKDKATKEPFSPEAGVAVHVQETGLDPAYGISLYAAAGCVDGTRGDHVLLAPPYNVTRDEVDTIVDTTAKVLDHVFRTVVKG</sequence>
<dbReference type="EMBL" id="ML732213">
    <property type="protein sequence ID" value="KAB8074250.1"/>
    <property type="molecule type" value="Genomic_DNA"/>
</dbReference>
<dbReference type="PANTHER" id="PTHR43094">
    <property type="entry name" value="AMINOTRANSFERASE"/>
    <property type="match status" value="1"/>
</dbReference>
<evidence type="ECO:0000313" key="6">
    <source>
        <dbReference type="Proteomes" id="UP000326565"/>
    </source>
</evidence>
<protein>
    <submittedName>
        <fullName evidence="5">Pyridoxal phosphate-dependent transferase</fullName>
    </submittedName>
</protein>
<proteinExistence type="inferred from homology"/>
<keyword evidence="3 4" id="KW-0663">Pyridoxal phosphate</keyword>
<evidence type="ECO:0000256" key="2">
    <source>
        <dbReference type="ARBA" id="ARBA00008954"/>
    </source>
</evidence>
<organism evidence="5 6">
    <name type="scientific">Aspergillus leporis</name>
    <dbReference type="NCBI Taxonomy" id="41062"/>
    <lineage>
        <taxon>Eukaryota</taxon>
        <taxon>Fungi</taxon>
        <taxon>Dikarya</taxon>
        <taxon>Ascomycota</taxon>
        <taxon>Pezizomycotina</taxon>
        <taxon>Eurotiomycetes</taxon>
        <taxon>Eurotiomycetidae</taxon>
        <taxon>Eurotiales</taxon>
        <taxon>Aspergillaceae</taxon>
        <taxon>Aspergillus</taxon>
        <taxon>Aspergillus subgen. Circumdati</taxon>
    </lineage>
</organism>
<reference evidence="5 6" key="1">
    <citation type="submission" date="2019-04" db="EMBL/GenBank/DDBJ databases">
        <title>Friends and foes A comparative genomics study of 23 Aspergillus species from section Flavi.</title>
        <authorList>
            <consortium name="DOE Joint Genome Institute"/>
            <person name="Kjaerbolling I."/>
            <person name="Vesth T."/>
            <person name="Frisvad J.C."/>
            <person name="Nybo J.L."/>
            <person name="Theobald S."/>
            <person name="Kildgaard S."/>
            <person name="Isbrandt T."/>
            <person name="Kuo A."/>
            <person name="Sato A."/>
            <person name="Lyhne E.K."/>
            <person name="Kogle M.E."/>
            <person name="Wiebenga A."/>
            <person name="Kun R.S."/>
            <person name="Lubbers R.J."/>
            <person name="Makela M.R."/>
            <person name="Barry K."/>
            <person name="Chovatia M."/>
            <person name="Clum A."/>
            <person name="Daum C."/>
            <person name="Haridas S."/>
            <person name="He G."/>
            <person name="LaButti K."/>
            <person name="Lipzen A."/>
            <person name="Mondo S."/>
            <person name="Riley R."/>
            <person name="Salamov A."/>
            <person name="Simmons B.A."/>
            <person name="Magnuson J.K."/>
            <person name="Henrissat B."/>
            <person name="Mortensen U.H."/>
            <person name="Larsen T.O."/>
            <person name="Devries R.P."/>
            <person name="Grigoriev I.V."/>
            <person name="Machida M."/>
            <person name="Baker S.E."/>
            <person name="Andersen M.R."/>
        </authorList>
    </citation>
    <scope>NUCLEOTIDE SEQUENCE [LARGE SCALE GENOMIC DNA]</scope>
    <source>
        <strain evidence="5 6">CBS 151.66</strain>
    </source>
</reference>
<dbReference type="OrthoDB" id="5419315at2759"/>
<dbReference type="InterPro" id="IPR005814">
    <property type="entry name" value="Aminotrans_3"/>
</dbReference>
<dbReference type="InterPro" id="IPR015424">
    <property type="entry name" value="PyrdxlP-dep_Trfase"/>
</dbReference>
<keyword evidence="5" id="KW-0808">Transferase</keyword>
<evidence type="ECO:0000256" key="4">
    <source>
        <dbReference type="RuleBase" id="RU003560"/>
    </source>
</evidence>
<dbReference type="Pfam" id="PF00202">
    <property type="entry name" value="Aminotran_3"/>
    <property type="match status" value="1"/>
</dbReference>
<dbReference type="AlphaFoldDB" id="A0A5N5X4I7"/>
<dbReference type="Gene3D" id="3.40.640.10">
    <property type="entry name" value="Type I PLP-dependent aspartate aminotransferase-like (Major domain)"/>
    <property type="match status" value="1"/>
</dbReference>
<accession>A0A5N5X4I7</accession>
<dbReference type="FunFam" id="3.40.640.10:FF:000004">
    <property type="entry name" value="Acetylornithine aminotransferase"/>
    <property type="match status" value="1"/>
</dbReference>
<keyword evidence="6" id="KW-1185">Reference proteome</keyword>
<dbReference type="GO" id="GO:0008483">
    <property type="term" value="F:transaminase activity"/>
    <property type="evidence" value="ECO:0007669"/>
    <property type="project" value="InterPro"/>
</dbReference>
<comment type="cofactor">
    <cofactor evidence="1">
        <name>pyridoxal 5'-phosphate</name>
        <dbReference type="ChEBI" id="CHEBI:597326"/>
    </cofactor>
</comment>
<gene>
    <name evidence="5" type="ORF">BDV29DRAFT_174003</name>
</gene>
<dbReference type="Gene3D" id="3.90.1150.10">
    <property type="entry name" value="Aspartate Aminotransferase, domain 1"/>
    <property type="match status" value="1"/>
</dbReference>
<dbReference type="InterPro" id="IPR015421">
    <property type="entry name" value="PyrdxlP-dep_Trfase_major"/>
</dbReference>
<name>A0A5N5X4I7_9EURO</name>
<dbReference type="CDD" id="cd00610">
    <property type="entry name" value="OAT_like"/>
    <property type="match status" value="1"/>
</dbReference>
<dbReference type="GO" id="GO:0005829">
    <property type="term" value="C:cytosol"/>
    <property type="evidence" value="ECO:0007669"/>
    <property type="project" value="TreeGrafter"/>
</dbReference>
<dbReference type="InterPro" id="IPR015422">
    <property type="entry name" value="PyrdxlP-dep_Trfase_small"/>
</dbReference>
<evidence type="ECO:0000313" key="5">
    <source>
        <dbReference type="EMBL" id="KAB8074250.1"/>
    </source>
</evidence>
<dbReference type="PANTHER" id="PTHR43094:SF2">
    <property type="entry name" value="AMINOTRANSFERASE, CLASS III (AFU_ORTHOLOGUE AFUA_1G16810)"/>
    <property type="match status" value="1"/>
</dbReference>
<dbReference type="NCBIfam" id="NF005685">
    <property type="entry name" value="PRK07483.1"/>
    <property type="match status" value="1"/>
</dbReference>
<dbReference type="SUPFAM" id="SSF53383">
    <property type="entry name" value="PLP-dependent transferases"/>
    <property type="match status" value="1"/>
</dbReference>
<comment type="similarity">
    <text evidence="2 4">Belongs to the class-III pyridoxal-phosphate-dependent aminotransferase family.</text>
</comment>
<evidence type="ECO:0000256" key="3">
    <source>
        <dbReference type="ARBA" id="ARBA00022898"/>
    </source>
</evidence>
<evidence type="ECO:0000256" key="1">
    <source>
        <dbReference type="ARBA" id="ARBA00001933"/>
    </source>
</evidence>
<dbReference type="GO" id="GO:0030170">
    <property type="term" value="F:pyridoxal phosphate binding"/>
    <property type="evidence" value="ECO:0007669"/>
    <property type="project" value="InterPro"/>
</dbReference>
<dbReference type="Proteomes" id="UP000326565">
    <property type="component" value="Unassembled WGS sequence"/>
</dbReference>